<evidence type="ECO:0000256" key="3">
    <source>
        <dbReference type="ARBA" id="ARBA00023066"/>
    </source>
</evidence>
<dbReference type="InterPro" id="IPR030374">
    <property type="entry name" value="PABS"/>
</dbReference>
<dbReference type="PANTHER" id="PTHR43317">
    <property type="entry name" value="THERMOSPERMINE SYNTHASE ACAULIS5"/>
    <property type="match status" value="1"/>
</dbReference>
<organism evidence="9 10">
    <name type="scientific">Thiomicrorhabdus sediminis</name>
    <dbReference type="NCBI Taxonomy" id="2580412"/>
    <lineage>
        <taxon>Bacteria</taxon>
        <taxon>Pseudomonadati</taxon>
        <taxon>Pseudomonadota</taxon>
        <taxon>Gammaproteobacteria</taxon>
        <taxon>Thiotrichales</taxon>
        <taxon>Piscirickettsiaceae</taxon>
        <taxon>Thiomicrorhabdus</taxon>
    </lineage>
</organism>
<dbReference type="SUPFAM" id="SSF53335">
    <property type="entry name" value="S-adenosyl-L-methionine-dependent methyltransferases"/>
    <property type="match status" value="1"/>
</dbReference>
<gene>
    <name evidence="5" type="primary">speE</name>
    <name evidence="9" type="ORF">FE785_02555</name>
</gene>
<dbReference type="GO" id="GO:0010487">
    <property type="term" value="F:thermospermine synthase activity"/>
    <property type="evidence" value="ECO:0007669"/>
    <property type="project" value="UniProtKB-ARBA"/>
</dbReference>
<dbReference type="Gene3D" id="3.40.50.150">
    <property type="entry name" value="Vaccinia Virus protein VP39"/>
    <property type="match status" value="1"/>
</dbReference>
<dbReference type="PANTHER" id="PTHR43317:SF1">
    <property type="entry name" value="THERMOSPERMINE SYNTHASE ACAULIS5"/>
    <property type="match status" value="1"/>
</dbReference>
<keyword evidence="7" id="KW-0732">Signal</keyword>
<dbReference type="EC" id="2.5.1.16" evidence="5"/>
<keyword evidence="2 5" id="KW-0808">Transferase</keyword>
<evidence type="ECO:0000313" key="10">
    <source>
        <dbReference type="Proteomes" id="UP000304864"/>
    </source>
</evidence>
<comment type="catalytic activity">
    <reaction evidence="5">
        <text>S-adenosyl 3-(methylsulfanyl)propylamine + putrescine = S-methyl-5'-thioadenosine + spermidine + H(+)</text>
        <dbReference type="Rhea" id="RHEA:12721"/>
        <dbReference type="ChEBI" id="CHEBI:15378"/>
        <dbReference type="ChEBI" id="CHEBI:17509"/>
        <dbReference type="ChEBI" id="CHEBI:57443"/>
        <dbReference type="ChEBI" id="CHEBI:57834"/>
        <dbReference type="ChEBI" id="CHEBI:326268"/>
        <dbReference type="EC" id="2.5.1.16"/>
    </reaction>
</comment>
<dbReference type="OrthoDB" id="9761985at2"/>
<keyword evidence="4 5" id="KW-0620">Polyamine biosynthesis</keyword>
<feature type="active site" description="Proton acceptor" evidence="5 6">
    <location>
        <position position="168"/>
    </location>
</feature>
<proteinExistence type="inferred from homology"/>
<feature type="signal peptide" evidence="7">
    <location>
        <begin position="1"/>
        <end position="21"/>
    </location>
</feature>
<keyword evidence="10" id="KW-1185">Reference proteome</keyword>
<evidence type="ECO:0000256" key="4">
    <source>
        <dbReference type="ARBA" id="ARBA00023115"/>
    </source>
</evidence>
<evidence type="ECO:0000256" key="1">
    <source>
        <dbReference type="ARBA" id="ARBA00007867"/>
    </source>
</evidence>
<evidence type="ECO:0000259" key="8">
    <source>
        <dbReference type="PROSITE" id="PS51006"/>
    </source>
</evidence>
<dbReference type="NCBIfam" id="NF037959">
    <property type="entry name" value="MFS_SpdSyn"/>
    <property type="match status" value="1"/>
</dbReference>
<evidence type="ECO:0000256" key="2">
    <source>
        <dbReference type="ARBA" id="ARBA00022679"/>
    </source>
</evidence>
<dbReference type="InterPro" id="IPR029063">
    <property type="entry name" value="SAM-dependent_MTases_sf"/>
</dbReference>
<feature type="binding site" evidence="5">
    <location>
        <begin position="147"/>
        <end position="148"/>
    </location>
    <ligand>
        <name>S-methyl-5'-thioadenosine</name>
        <dbReference type="ChEBI" id="CHEBI:17509"/>
    </ligand>
</feature>
<dbReference type="InterPro" id="IPR001045">
    <property type="entry name" value="Spermi_synthase"/>
</dbReference>
<reference evidence="9 10" key="1">
    <citation type="submission" date="2019-05" db="EMBL/GenBank/DDBJ databases">
        <title>Thiomicrorhabdus sediminis sp. nov, a novel sulfur-oxidizing bacterium isolated from coastal sediment.</title>
        <authorList>
            <person name="Liu X."/>
        </authorList>
    </citation>
    <scope>NUCLEOTIDE SEQUENCE [LARGE SCALE GENOMIC DNA]</scope>
    <source>
        <strain evidence="9 10">G1</strain>
    </source>
</reference>
<dbReference type="CDD" id="cd02440">
    <property type="entry name" value="AdoMet_MTases"/>
    <property type="match status" value="1"/>
</dbReference>
<feature type="domain" description="PABS" evidence="8">
    <location>
        <begin position="8"/>
        <end position="255"/>
    </location>
</feature>
<dbReference type="UniPathway" id="UPA00248">
    <property type="reaction ID" value="UER00314"/>
</dbReference>
<comment type="function">
    <text evidence="5">Catalyzes the irreversible transfer of a propylamine group from the amino donor S-adenosylmethioninamine (decarboxy-AdoMet) to putrescine (1,4-diaminobutane) to yield spermidine.</text>
</comment>
<evidence type="ECO:0000256" key="6">
    <source>
        <dbReference type="PROSITE-ProRule" id="PRU00354"/>
    </source>
</evidence>
<dbReference type="EMBL" id="CP040602">
    <property type="protein sequence ID" value="QCU89594.1"/>
    <property type="molecule type" value="Genomic_DNA"/>
</dbReference>
<dbReference type="PROSITE" id="PS51006">
    <property type="entry name" value="PABS_2"/>
    <property type="match status" value="1"/>
</dbReference>
<dbReference type="RefSeq" id="WP_138564107.1">
    <property type="nucleotide sequence ID" value="NZ_CP040602.1"/>
</dbReference>
<dbReference type="GO" id="GO:0008295">
    <property type="term" value="P:spermidine biosynthetic process"/>
    <property type="evidence" value="ECO:0007669"/>
    <property type="project" value="UniProtKB-UniRule"/>
</dbReference>
<dbReference type="KEGG" id="thig:FE785_02555"/>
<accession>A0A4P9K3T8</accession>
<evidence type="ECO:0000313" key="9">
    <source>
        <dbReference type="EMBL" id="QCU89594.1"/>
    </source>
</evidence>
<dbReference type="HAMAP" id="MF_00198">
    <property type="entry name" value="Spermidine_synth"/>
    <property type="match status" value="1"/>
</dbReference>
<dbReference type="Pfam" id="PF01564">
    <property type="entry name" value="Spermine_synth"/>
    <property type="match status" value="1"/>
</dbReference>
<dbReference type="Proteomes" id="UP000304864">
    <property type="component" value="Chromosome"/>
</dbReference>
<comment type="similarity">
    <text evidence="1 5">Belongs to the spermidine/spermine synthase family.</text>
</comment>
<evidence type="ECO:0000256" key="7">
    <source>
        <dbReference type="SAM" id="SignalP"/>
    </source>
</evidence>
<feature type="binding site" evidence="5">
    <location>
        <position position="120"/>
    </location>
    <ligand>
        <name>S-methyl-5'-thioadenosine</name>
        <dbReference type="ChEBI" id="CHEBI:17509"/>
    </ligand>
</feature>
<name>A0A4P9K3T8_9GAMM</name>
<comment type="subunit">
    <text evidence="5">Homodimer or homotetramer.</text>
</comment>
<comment type="caution">
    <text evidence="5">Lacks conserved residue(s) required for the propagation of feature annotation.</text>
</comment>
<keyword evidence="3 5" id="KW-0745">Spermidine biosynthesis</keyword>
<dbReference type="GO" id="GO:0004766">
    <property type="term" value="F:spermidine synthase activity"/>
    <property type="evidence" value="ECO:0007669"/>
    <property type="project" value="UniProtKB-UniRule"/>
</dbReference>
<evidence type="ECO:0000256" key="5">
    <source>
        <dbReference type="HAMAP-Rule" id="MF_00198"/>
    </source>
</evidence>
<sequence>MSKFLLITSIISLLLSSFAHGSQQSDVIYTKKSLYGDISVTESNGLRCLIFALIKGDSIQSCQPLNPNDPRLVYSYSKMVIGGFLLNPTPQKILILGLGGATIPNVLSELYPDTKIDIVELDPAVIEIAKDYFQFQETPNMNAVAGDGRVFVKRSILQKKQYDVIILDAFTGEYIPEHLMTREFLQEVKQLMSNDGILIANTWETSKLYDYESVTYHKEFGKFYNFKIPPEEGGEGNRIIIASKNSLPSKQELEETAKQLMASLTRYDIQVDNFPKLMSTKQDWDTSVRPLTDQYSPANLLR</sequence>
<dbReference type="AlphaFoldDB" id="A0A4P9K3T8"/>
<protein>
    <recommendedName>
        <fullName evidence="5">Polyamine aminopropyltransferase</fullName>
    </recommendedName>
    <alternativeName>
        <fullName evidence="5">Putrescine aminopropyltransferase</fullName>
        <shortName evidence="5">PAPT</shortName>
    </alternativeName>
    <alternativeName>
        <fullName evidence="5">Spermidine synthase</fullName>
        <shortName evidence="5">SPDS</shortName>
        <shortName evidence="5">SPDSY</shortName>
        <ecNumber evidence="5">2.5.1.16</ecNumber>
    </alternativeName>
</protein>
<comment type="pathway">
    <text evidence="5">Amine and polyamine biosynthesis; spermidine biosynthesis; spermidine from putrescine: step 1/1.</text>
</comment>
<feature type="chain" id="PRO_5020758093" description="Polyamine aminopropyltransferase" evidence="7">
    <location>
        <begin position="22"/>
        <end position="302"/>
    </location>
</feature>